<evidence type="ECO:0000259" key="2">
    <source>
        <dbReference type="PROSITE" id="PS01124"/>
    </source>
</evidence>
<keyword evidence="4" id="KW-1185">Reference proteome</keyword>
<evidence type="ECO:0000313" key="4">
    <source>
        <dbReference type="Proteomes" id="UP001059120"/>
    </source>
</evidence>
<protein>
    <submittedName>
        <fullName evidence="3">Helix-turn-helix domain-containing protein</fullName>
    </submittedName>
</protein>
<dbReference type="Gene3D" id="1.10.10.60">
    <property type="entry name" value="Homeodomain-like"/>
    <property type="match status" value="1"/>
</dbReference>
<dbReference type="Pfam" id="PF12833">
    <property type="entry name" value="HTH_18"/>
    <property type="match status" value="1"/>
</dbReference>
<dbReference type="SMART" id="SM00342">
    <property type="entry name" value="HTH_ARAC"/>
    <property type="match status" value="1"/>
</dbReference>
<organism evidence="3 4">
    <name type="scientific">Vibrio pelagius</name>
    <dbReference type="NCBI Taxonomy" id="28169"/>
    <lineage>
        <taxon>Bacteria</taxon>
        <taxon>Pseudomonadati</taxon>
        <taxon>Pseudomonadota</taxon>
        <taxon>Gammaproteobacteria</taxon>
        <taxon>Vibrionales</taxon>
        <taxon>Vibrionaceae</taxon>
        <taxon>Vibrio</taxon>
    </lineage>
</organism>
<sequence length="326" mass="36493">MAKNFAISRASILKPFLTSVSDYNQNPELILTPFGLNQKLIDDSQLYLPSYCLGYALETASQLTNLNDIGLISGHKYERHDMHPLVLKSIEQSGSLLSCLLSVSQLQNLQGSHFHINVAYKNGGLGVVHRSALSKRDKGFLHSHMFTTSRLLTVLREFMGEKWKPDYLDFEPQFTATPMVYSLTKHAKVNTGQPSSFIPLGINVEEVMKEYLQSPTPVNFDKLEQVKKVTDSILLHEAFSMDYVSGLFGVSERTIQRLFTQKGESFRGYVNGLIVDKTQQLLSQGLSVEEISVILNYSDAAKLTRAIKNTTGLSPTQLKIKVNKSK</sequence>
<dbReference type="PANTHER" id="PTHR43280:SF2">
    <property type="entry name" value="HTH-TYPE TRANSCRIPTIONAL REGULATOR EXSA"/>
    <property type="match status" value="1"/>
</dbReference>
<accession>A0ABY5GAE0</accession>
<geneLocation type="plasmid" evidence="3 4">
    <name>p_1</name>
</geneLocation>
<dbReference type="Proteomes" id="UP001059120">
    <property type="component" value="Plasmid p_1"/>
</dbReference>
<name>A0ABY5GAE0_VIBPE</name>
<reference evidence="3" key="1">
    <citation type="submission" date="2022-01" db="EMBL/GenBank/DDBJ databases">
        <title>Alginate degradation mechanism of Vibrio pelagius WXL662.</title>
        <authorList>
            <person name="He X."/>
        </authorList>
    </citation>
    <scope>NUCLEOTIDE SEQUENCE</scope>
    <source>
        <strain evidence="3">WXL662</strain>
        <plasmid evidence="3">p_1</plasmid>
    </source>
</reference>
<dbReference type="InterPro" id="IPR018060">
    <property type="entry name" value="HTH_AraC"/>
</dbReference>
<gene>
    <name evidence="3" type="ORF">LZI70_20175</name>
</gene>
<keyword evidence="3" id="KW-0614">Plasmid</keyword>
<evidence type="ECO:0000313" key="3">
    <source>
        <dbReference type="EMBL" id="UTT87138.1"/>
    </source>
</evidence>
<feature type="domain" description="HTH araC/xylS-type" evidence="2">
    <location>
        <begin position="224"/>
        <end position="321"/>
    </location>
</feature>
<keyword evidence="1" id="KW-0238">DNA-binding</keyword>
<evidence type="ECO:0000256" key="1">
    <source>
        <dbReference type="ARBA" id="ARBA00023125"/>
    </source>
</evidence>
<dbReference type="PANTHER" id="PTHR43280">
    <property type="entry name" value="ARAC-FAMILY TRANSCRIPTIONAL REGULATOR"/>
    <property type="match status" value="1"/>
</dbReference>
<dbReference type="PROSITE" id="PS01124">
    <property type="entry name" value="HTH_ARAC_FAMILY_2"/>
    <property type="match status" value="1"/>
</dbReference>
<dbReference type="EMBL" id="CP090616">
    <property type="protein sequence ID" value="UTT87138.1"/>
    <property type="molecule type" value="Genomic_DNA"/>
</dbReference>
<proteinExistence type="predicted"/>
<dbReference type="RefSeq" id="WP_255232850.1">
    <property type="nucleotide sequence ID" value="NZ_CP090616.1"/>
</dbReference>